<evidence type="ECO:0008006" key="4">
    <source>
        <dbReference type="Google" id="ProtNLM"/>
    </source>
</evidence>
<name>A0A430BCD4_SPHYA</name>
<sequence>MTRINQIQYLGLVALLQAGISSPVYAAPPGLASKPDIEDYLAQDVCLDPRGKVIIGLVPTDARCTSRRNLTSNDKIPYHLTKVLPEGTQICGRRRLIRDNILWSRGGTNRIVGAVQIEKDGCQTSAPIPAYYSVRWYDSDYAFIMGAWSRGKDGGIVGGGLTPQCAKAPSTSRRYFRNWLLSSSDIPAEGKYGFAIGQKKSSLTSLPALNSACPAEYPSRFLAVWTRGNFKFTSGKTMNAIVSHPYSQVDGSGLSYGRGKQMERTYWTREFGQSRWESWKREDYFGRKANKSAQELAESFNETGICSKPFELRGNVTKGLKLGPIEFNGGVYSQLATDLTTGESHRWIMAACQDMTATIDPINPGGDPMPDTQPVTPRFWEFWR</sequence>
<dbReference type="Proteomes" id="UP000287401">
    <property type="component" value="Unassembled WGS sequence"/>
</dbReference>
<feature type="signal peptide" evidence="1">
    <location>
        <begin position="1"/>
        <end position="26"/>
    </location>
</feature>
<dbReference type="RefSeq" id="WP_126000186.1">
    <property type="nucleotide sequence ID" value="NZ_CP115456.1"/>
</dbReference>
<protein>
    <recommendedName>
        <fullName evidence="4">Secreted protein</fullName>
    </recommendedName>
</protein>
<dbReference type="AlphaFoldDB" id="A0A430BCD4"/>
<evidence type="ECO:0000256" key="1">
    <source>
        <dbReference type="SAM" id="SignalP"/>
    </source>
</evidence>
<reference evidence="2 3" key="1">
    <citation type="submission" date="2018-07" db="EMBL/GenBank/DDBJ databases">
        <title>Genomic and Epidemiologic Investigation of an Indolent Hospital Outbreak.</title>
        <authorList>
            <person name="Johnson R.C."/>
            <person name="Deming C."/>
            <person name="Conlan S."/>
            <person name="Zellmer C.J."/>
            <person name="Michelin A.V."/>
            <person name="Lee-Lin S."/>
            <person name="Thomas P.J."/>
            <person name="Park M."/>
            <person name="Weingarten R.A."/>
            <person name="Less J."/>
            <person name="Dekker J.P."/>
            <person name="Frank K.M."/>
            <person name="Musser K.A."/>
            <person name="Mcquiston J.R."/>
            <person name="Henderson D.K."/>
            <person name="Lau A.F."/>
            <person name="Palmore T.N."/>
            <person name="Segre J.A."/>
        </authorList>
    </citation>
    <scope>NUCLEOTIDE SEQUENCE [LARGE SCALE GENOMIC DNA]</scope>
    <source>
        <strain evidence="2 3">SK-NIH.Env6_1116</strain>
    </source>
</reference>
<gene>
    <name evidence="2" type="ORF">DAH51_26005</name>
</gene>
<proteinExistence type="predicted"/>
<evidence type="ECO:0000313" key="3">
    <source>
        <dbReference type="Proteomes" id="UP000287401"/>
    </source>
</evidence>
<keyword evidence="1" id="KW-0732">Signal</keyword>
<dbReference type="EMBL" id="QRAL01000060">
    <property type="protein sequence ID" value="RSU46242.1"/>
    <property type="molecule type" value="Genomic_DNA"/>
</dbReference>
<comment type="caution">
    <text evidence="2">The sequence shown here is derived from an EMBL/GenBank/DDBJ whole genome shotgun (WGS) entry which is preliminary data.</text>
</comment>
<accession>A0A430BCD4</accession>
<evidence type="ECO:0000313" key="2">
    <source>
        <dbReference type="EMBL" id="RSU46242.1"/>
    </source>
</evidence>
<organism evidence="2 3">
    <name type="scientific">Sphingobium yanoikuyae</name>
    <name type="common">Sphingomonas yanoikuyae</name>
    <dbReference type="NCBI Taxonomy" id="13690"/>
    <lineage>
        <taxon>Bacteria</taxon>
        <taxon>Pseudomonadati</taxon>
        <taxon>Pseudomonadota</taxon>
        <taxon>Alphaproteobacteria</taxon>
        <taxon>Sphingomonadales</taxon>
        <taxon>Sphingomonadaceae</taxon>
        <taxon>Sphingobium</taxon>
    </lineage>
</organism>
<feature type="chain" id="PRO_5019022965" description="Secreted protein" evidence="1">
    <location>
        <begin position="27"/>
        <end position="384"/>
    </location>
</feature>